<feature type="non-terminal residue" evidence="2">
    <location>
        <position position="1"/>
    </location>
</feature>
<organism evidence="2 3">
    <name type="scientific">Parasitella parasitica</name>
    <dbReference type="NCBI Taxonomy" id="35722"/>
    <lineage>
        <taxon>Eukaryota</taxon>
        <taxon>Fungi</taxon>
        <taxon>Fungi incertae sedis</taxon>
        <taxon>Mucoromycota</taxon>
        <taxon>Mucoromycotina</taxon>
        <taxon>Mucoromycetes</taxon>
        <taxon>Mucorales</taxon>
        <taxon>Mucorineae</taxon>
        <taxon>Mucoraceae</taxon>
        <taxon>Parasitella</taxon>
    </lineage>
</organism>
<dbReference type="EMBL" id="LN733978">
    <property type="protein sequence ID" value="CEP18976.1"/>
    <property type="molecule type" value="Genomic_DNA"/>
</dbReference>
<dbReference type="GO" id="GO:0008800">
    <property type="term" value="F:beta-lactamase activity"/>
    <property type="evidence" value="ECO:0007669"/>
    <property type="project" value="InterPro"/>
</dbReference>
<protein>
    <recommendedName>
        <fullName evidence="1">Beta-lactamase-related domain-containing protein</fullName>
    </recommendedName>
</protein>
<dbReference type="InterPro" id="IPR012338">
    <property type="entry name" value="Beta-lactam/transpept-like"/>
</dbReference>
<dbReference type="AlphaFoldDB" id="A0A0B7NK79"/>
<accession>A0A0B7NK79</accession>
<dbReference type="SUPFAM" id="SSF56601">
    <property type="entry name" value="beta-lactamase/transpeptidase-like"/>
    <property type="match status" value="1"/>
</dbReference>
<dbReference type="GO" id="GO:0030655">
    <property type="term" value="P:beta-lactam antibiotic catabolic process"/>
    <property type="evidence" value="ECO:0007669"/>
    <property type="project" value="InterPro"/>
</dbReference>
<reference evidence="2 3" key="1">
    <citation type="submission" date="2014-09" db="EMBL/GenBank/DDBJ databases">
        <authorList>
            <person name="Ellenberger Sabrina"/>
        </authorList>
    </citation>
    <scope>NUCLEOTIDE SEQUENCE [LARGE SCALE GENOMIC DNA]</scope>
    <source>
        <strain evidence="2 3">CBS 412.66</strain>
    </source>
</reference>
<dbReference type="PANTHER" id="PTHR35333:SF3">
    <property type="entry name" value="BETA-LACTAMASE-TYPE TRANSPEPTIDASE FOLD CONTAINING PROTEIN"/>
    <property type="match status" value="1"/>
</dbReference>
<dbReference type="OrthoDB" id="10359498at2759"/>
<dbReference type="Gene3D" id="3.40.710.10">
    <property type="entry name" value="DD-peptidase/beta-lactamase superfamily"/>
    <property type="match status" value="1"/>
</dbReference>
<sequence length="187" mass="20263">KLLTGELLTLASRQQLIDWMEADKDAGPLLRSALPAGWFIADKSGAGERGSRGIIAALGPDGKPSRIVVIYTTGSQATMDERNRQIAEIGASLIKHWKDQRIFLRSFFSARNLLLANKKTTATSGGLFAGSRATNSFSEGNWLQQSADTKYCSSSVAVVRPPLQELCSTAYIPRSANPVTSGCCQWR</sequence>
<evidence type="ECO:0000313" key="3">
    <source>
        <dbReference type="Proteomes" id="UP000054107"/>
    </source>
</evidence>
<dbReference type="InterPro" id="IPR000871">
    <property type="entry name" value="Beta-lactam_class-A"/>
</dbReference>
<dbReference type="Pfam" id="PF00144">
    <property type="entry name" value="Beta-lactamase"/>
    <property type="match status" value="1"/>
</dbReference>
<name>A0A0B7NK79_9FUNG</name>
<gene>
    <name evidence="2" type="primary">PARPA_13286.1 scaffold 46480</name>
</gene>
<dbReference type="InterPro" id="IPR001466">
    <property type="entry name" value="Beta-lactam-related"/>
</dbReference>
<keyword evidence="3" id="KW-1185">Reference proteome</keyword>
<dbReference type="Proteomes" id="UP000054107">
    <property type="component" value="Unassembled WGS sequence"/>
</dbReference>
<dbReference type="GO" id="GO:0046677">
    <property type="term" value="P:response to antibiotic"/>
    <property type="evidence" value="ECO:0007669"/>
    <property type="project" value="InterPro"/>
</dbReference>
<evidence type="ECO:0000313" key="2">
    <source>
        <dbReference type="EMBL" id="CEP18976.1"/>
    </source>
</evidence>
<feature type="domain" description="Beta-lactamase-related" evidence="1">
    <location>
        <begin position="3"/>
        <end position="89"/>
    </location>
</feature>
<evidence type="ECO:0000259" key="1">
    <source>
        <dbReference type="Pfam" id="PF00144"/>
    </source>
</evidence>
<dbReference type="PRINTS" id="PR00118">
    <property type="entry name" value="BLACTAMASEA"/>
</dbReference>
<proteinExistence type="predicted"/>
<dbReference type="PANTHER" id="PTHR35333">
    <property type="entry name" value="BETA-LACTAMASE"/>
    <property type="match status" value="1"/>
</dbReference>